<keyword evidence="10" id="KW-1185">Reference proteome</keyword>
<dbReference type="PANTHER" id="PTHR30443">
    <property type="entry name" value="INNER MEMBRANE PROTEIN"/>
    <property type="match status" value="1"/>
</dbReference>
<evidence type="ECO:0000256" key="7">
    <source>
        <dbReference type="SAM" id="Phobius"/>
    </source>
</evidence>
<keyword evidence="4 7" id="KW-0812">Transmembrane</keyword>
<dbReference type="GO" id="GO:0016776">
    <property type="term" value="F:phosphotransferase activity, phosphate group as acceptor"/>
    <property type="evidence" value="ECO:0007669"/>
    <property type="project" value="TreeGrafter"/>
</dbReference>
<dbReference type="SUPFAM" id="SSF53649">
    <property type="entry name" value="Alkaline phosphatase-like"/>
    <property type="match status" value="1"/>
</dbReference>
<protein>
    <submittedName>
        <fullName evidence="9">Phosphoethanolamine transferase</fullName>
    </submittedName>
</protein>
<dbReference type="EMBL" id="CP043046">
    <property type="protein sequence ID" value="QEI04990.1"/>
    <property type="molecule type" value="Genomic_DNA"/>
</dbReference>
<name>A0A5C0AVP0_9BURK</name>
<feature type="transmembrane region" description="Helical" evidence="7">
    <location>
        <begin position="31"/>
        <end position="48"/>
    </location>
</feature>
<dbReference type="Gene3D" id="3.40.720.10">
    <property type="entry name" value="Alkaline Phosphatase, subunit A"/>
    <property type="match status" value="1"/>
</dbReference>
<evidence type="ECO:0000256" key="2">
    <source>
        <dbReference type="ARBA" id="ARBA00022475"/>
    </source>
</evidence>
<evidence type="ECO:0000256" key="5">
    <source>
        <dbReference type="ARBA" id="ARBA00022989"/>
    </source>
</evidence>
<dbReference type="KEGG" id="pacr:FXN63_03380"/>
<feature type="transmembrane region" description="Helical" evidence="7">
    <location>
        <begin position="82"/>
        <end position="102"/>
    </location>
</feature>
<dbReference type="Proteomes" id="UP000325161">
    <property type="component" value="Chromosome"/>
</dbReference>
<keyword evidence="3 9" id="KW-0808">Transferase</keyword>
<evidence type="ECO:0000256" key="6">
    <source>
        <dbReference type="ARBA" id="ARBA00023136"/>
    </source>
</evidence>
<evidence type="ECO:0000256" key="4">
    <source>
        <dbReference type="ARBA" id="ARBA00022692"/>
    </source>
</evidence>
<proteinExistence type="predicted"/>
<dbReference type="Pfam" id="PF00884">
    <property type="entry name" value="Sulfatase"/>
    <property type="match status" value="1"/>
</dbReference>
<evidence type="ECO:0000259" key="8">
    <source>
        <dbReference type="Pfam" id="PF00884"/>
    </source>
</evidence>
<gene>
    <name evidence="9" type="ORF">FXN63_03380</name>
</gene>
<dbReference type="GO" id="GO:0005886">
    <property type="term" value="C:plasma membrane"/>
    <property type="evidence" value="ECO:0007669"/>
    <property type="project" value="UniProtKB-SubCell"/>
</dbReference>
<dbReference type="InterPro" id="IPR058130">
    <property type="entry name" value="PEA_transf_C"/>
</dbReference>
<dbReference type="OrthoDB" id="9786870at2"/>
<dbReference type="CDD" id="cd16017">
    <property type="entry name" value="LptA"/>
    <property type="match status" value="1"/>
</dbReference>
<dbReference type="InterPro" id="IPR040423">
    <property type="entry name" value="PEA_transferase"/>
</dbReference>
<feature type="transmembrane region" description="Helical" evidence="7">
    <location>
        <begin position="134"/>
        <end position="159"/>
    </location>
</feature>
<accession>A0A5C0AVP0</accession>
<comment type="subcellular location">
    <subcellularLocation>
        <location evidence="1">Cell membrane</location>
        <topology evidence="1">Multi-pass membrane protein</topology>
    </subcellularLocation>
</comment>
<dbReference type="PANTHER" id="PTHR30443:SF2">
    <property type="entry name" value="PHOSPHOETHANOLAMINE TRANSFERASE EPTC"/>
    <property type="match status" value="1"/>
</dbReference>
<dbReference type="InterPro" id="IPR000917">
    <property type="entry name" value="Sulfatase_N"/>
</dbReference>
<dbReference type="InterPro" id="IPR017850">
    <property type="entry name" value="Alkaline_phosphatase_core_sf"/>
</dbReference>
<keyword evidence="2" id="KW-1003">Cell membrane</keyword>
<organism evidence="9 10">
    <name type="scientific">Pigmentiphaga aceris</name>
    <dbReference type="NCBI Taxonomy" id="1940612"/>
    <lineage>
        <taxon>Bacteria</taxon>
        <taxon>Pseudomonadati</taxon>
        <taxon>Pseudomonadota</taxon>
        <taxon>Betaproteobacteria</taxon>
        <taxon>Burkholderiales</taxon>
        <taxon>Alcaligenaceae</taxon>
        <taxon>Pigmentiphaga</taxon>
    </lineage>
</organism>
<sequence>MSGRLDEYVMTFSLYAKDGSGPPRADRQTRWLMAVALMAITTVFIVNGHDGRRLLQMCALVLPVVAWQLWPVRHVAWRTLRALVTWLVTVSFVIDGAVRAYISNTYQAAPDGSMVLGAIANTSRSESAEYLQMYWQQCLTSAIAVLVAVVLLGVCVRLGARPPAASSADRMAMGKGGRRVLGAALAACLMVSALGYISKPWRRLHPMVFWPAWSESVAGVRASWHHQETARQYALNDAIAAKPTLGNNDPATVVLVISESINRDNLGVYGYARATSPAMAAQKQVLADQLLKMRNAWSVEATTIPSLQGMLHLRNEEPSPLHILALARAAGFKVWWIGNQDDVAIENLHAKLADEVELVNRTPGRASASPDTAVLAPMRAAMADPSPRKLIVVHLIGAHPHYLLRFPKGANPFDHADDAVDQAMREQGRAAWVREFRQDYDAALLNHDSVMAELLTTCQKGAKPKEYRAWMFLSDHGQEVGHVMNHAGHSQSTPAGYRIPAFIWQNTPRHALPAGVSERPFRADWASMTLAGLMDIRWDGYQPSQDVLNAGYQWQAPTLGTPIKSFVD</sequence>
<reference evidence="9 10" key="1">
    <citation type="submission" date="2019-08" db="EMBL/GenBank/DDBJ databases">
        <title>Amphibian skin-associated Pigmentiphaga: genome sequence and occurrence across geography and hosts.</title>
        <authorList>
            <person name="Bletz M.C."/>
            <person name="Bunk B."/>
            <person name="Sproeer C."/>
            <person name="Biwer P."/>
            <person name="Reiter S."/>
            <person name="Rabemananjara F.C.E."/>
            <person name="Schulz S."/>
            <person name="Overmann J."/>
            <person name="Vences M."/>
        </authorList>
    </citation>
    <scope>NUCLEOTIDE SEQUENCE [LARGE SCALE GENOMIC DNA]</scope>
    <source>
        <strain evidence="9 10">Mada1488</strain>
    </source>
</reference>
<dbReference type="GO" id="GO:0009244">
    <property type="term" value="P:lipopolysaccharide core region biosynthetic process"/>
    <property type="evidence" value="ECO:0007669"/>
    <property type="project" value="TreeGrafter"/>
</dbReference>
<dbReference type="AlphaFoldDB" id="A0A5C0AVP0"/>
<feature type="transmembrane region" description="Helical" evidence="7">
    <location>
        <begin position="180"/>
        <end position="197"/>
    </location>
</feature>
<evidence type="ECO:0000313" key="9">
    <source>
        <dbReference type="EMBL" id="QEI04990.1"/>
    </source>
</evidence>
<evidence type="ECO:0000256" key="1">
    <source>
        <dbReference type="ARBA" id="ARBA00004651"/>
    </source>
</evidence>
<keyword evidence="6 7" id="KW-0472">Membrane</keyword>
<keyword evidence="5 7" id="KW-1133">Transmembrane helix</keyword>
<evidence type="ECO:0000313" key="10">
    <source>
        <dbReference type="Proteomes" id="UP000325161"/>
    </source>
</evidence>
<feature type="domain" description="Sulfatase N-terminal" evidence="8">
    <location>
        <begin position="252"/>
        <end position="511"/>
    </location>
</feature>
<evidence type="ECO:0000256" key="3">
    <source>
        <dbReference type="ARBA" id="ARBA00022679"/>
    </source>
</evidence>